<dbReference type="OrthoDB" id="265761at2759"/>
<keyword evidence="2" id="KW-0472">Membrane</keyword>
<evidence type="ECO:0000256" key="2">
    <source>
        <dbReference type="SAM" id="Phobius"/>
    </source>
</evidence>
<comment type="similarity">
    <text evidence="1">Belongs to the lcsJ thioesterase family.</text>
</comment>
<accession>A0A8K0KYI7</accession>
<dbReference type="AlphaFoldDB" id="A0A8K0KYI7"/>
<dbReference type="EMBL" id="JAESVG020000007">
    <property type="protein sequence ID" value="KAG8625625.1"/>
    <property type="molecule type" value="Genomic_DNA"/>
</dbReference>
<feature type="transmembrane region" description="Helical" evidence="2">
    <location>
        <begin position="50"/>
        <end position="72"/>
    </location>
</feature>
<evidence type="ECO:0000256" key="1">
    <source>
        <dbReference type="ARBA" id="ARBA00038476"/>
    </source>
</evidence>
<dbReference type="PANTHER" id="PTHR12475">
    <property type="match status" value="1"/>
</dbReference>
<evidence type="ECO:0000313" key="3">
    <source>
        <dbReference type="EMBL" id="KAG8625625.1"/>
    </source>
</evidence>
<sequence>MPRARPAKQVATLAVPAAIISALGYGAYRTRLLALLQQYLSRSDRTSRVFALLLLIVNWKSLPFAWTFRVWYTMVTHILLRKPPSYPPSSLFSPVVTSSHVSLFETDYNLHKSNSTYFADLDVSRSHLVSHITARGIKLLNRNAMTRLVMDPTSPNKPAKGRFGVFLGAVQCTFHREIGPFQRYEMWSRVLAWDRKWLYMVTHFVEKGASKAGKKIVLETQGAEKGQGKDVAKVYGTAVSKYVFKMGRLTVHPAVLLDASGLLPARDGGWVIGEEGVVEQDDLGEVSNQEVGKWSWIQTEQKRREGMKYAAHFAALEGLSKFFDGDTDAVLGNFAVG</sequence>
<dbReference type="InterPro" id="IPR051490">
    <property type="entry name" value="THEM6_lcsJ_thioesterase"/>
</dbReference>
<dbReference type="PANTHER" id="PTHR12475:SF4">
    <property type="entry name" value="PROTEIN THEM6"/>
    <property type="match status" value="1"/>
</dbReference>
<name>A0A8K0KYI7_9PEZI</name>
<keyword evidence="4" id="KW-1185">Reference proteome</keyword>
<protein>
    <recommendedName>
        <fullName evidence="5">Capsule polysaccharide biosynthesis protein</fullName>
    </recommendedName>
</protein>
<dbReference type="InterPro" id="IPR029069">
    <property type="entry name" value="HotDog_dom_sf"/>
</dbReference>
<keyword evidence="2" id="KW-0812">Transmembrane</keyword>
<comment type="caution">
    <text evidence="3">The sequence shown here is derived from an EMBL/GenBank/DDBJ whole genome shotgun (WGS) entry which is preliminary data.</text>
</comment>
<reference evidence="3" key="1">
    <citation type="submission" date="2021-07" db="EMBL/GenBank/DDBJ databases">
        <title>Elsinoe batatas strain:CRI-CJ2 Genome sequencing and assembly.</title>
        <authorList>
            <person name="Huang L."/>
        </authorList>
    </citation>
    <scope>NUCLEOTIDE SEQUENCE</scope>
    <source>
        <strain evidence="3">CRI-CJ2</strain>
    </source>
</reference>
<dbReference type="Proteomes" id="UP000809789">
    <property type="component" value="Unassembled WGS sequence"/>
</dbReference>
<dbReference type="Gene3D" id="3.10.129.10">
    <property type="entry name" value="Hotdog Thioesterase"/>
    <property type="match status" value="1"/>
</dbReference>
<organism evidence="3 4">
    <name type="scientific">Elsinoe batatas</name>
    <dbReference type="NCBI Taxonomy" id="2601811"/>
    <lineage>
        <taxon>Eukaryota</taxon>
        <taxon>Fungi</taxon>
        <taxon>Dikarya</taxon>
        <taxon>Ascomycota</taxon>
        <taxon>Pezizomycotina</taxon>
        <taxon>Dothideomycetes</taxon>
        <taxon>Dothideomycetidae</taxon>
        <taxon>Myriangiales</taxon>
        <taxon>Elsinoaceae</taxon>
        <taxon>Elsinoe</taxon>
    </lineage>
</organism>
<dbReference type="Pfam" id="PF13279">
    <property type="entry name" value="4HBT_2"/>
    <property type="match status" value="1"/>
</dbReference>
<dbReference type="SUPFAM" id="SSF54637">
    <property type="entry name" value="Thioesterase/thiol ester dehydrase-isomerase"/>
    <property type="match status" value="1"/>
</dbReference>
<keyword evidence="2" id="KW-1133">Transmembrane helix</keyword>
<evidence type="ECO:0000313" key="4">
    <source>
        <dbReference type="Proteomes" id="UP000809789"/>
    </source>
</evidence>
<proteinExistence type="inferred from homology"/>
<gene>
    <name evidence="3" type="ORF">KVT40_006026</name>
</gene>
<dbReference type="CDD" id="cd00586">
    <property type="entry name" value="4HBT"/>
    <property type="match status" value="1"/>
</dbReference>
<evidence type="ECO:0008006" key="5">
    <source>
        <dbReference type="Google" id="ProtNLM"/>
    </source>
</evidence>